<accession>A0ABZ0VID9</accession>
<organism evidence="1 2">
    <name type="scientific">Microbacterium invictum</name>
    <dbReference type="NCBI Taxonomy" id="515415"/>
    <lineage>
        <taxon>Bacteria</taxon>
        <taxon>Bacillati</taxon>
        <taxon>Actinomycetota</taxon>
        <taxon>Actinomycetes</taxon>
        <taxon>Micrococcales</taxon>
        <taxon>Microbacteriaceae</taxon>
        <taxon>Microbacterium</taxon>
    </lineage>
</organism>
<dbReference type="Proteomes" id="UP001324533">
    <property type="component" value="Chromosome"/>
</dbReference>
<evidence type="ECO:0000313" key="1">
    <source>
        <dbReference type="EMBL" id="WQB71970.1"/>
    </source>
</evidence>
<gene>
    <name evidence="1" type="ORF">T9R20_08505</name>
</gene>
<evidence type="ECO:0000313" key="2">
    <source>
        <dbReference type="Proteomes" id="UP001324533"/>
    </source>
</evidence>
<keyword evidence="2" id="KW-1185">Reference proteome</keyword>
<sequence length="44" mass="4740">MTTQIKYTDPISSIEITITEEYATAALDAAQLLGIPLDVSEKKG</sequence>
<protein>
    <submittedName>
        <fullName evidence="1">Uncharacterized protein</fullName>
    </submittedName>
</protein>
<dbReference type="RefSeq" id="WP_322412081.1">
    <property type="nucleotide sequence ID" value="NZ_CP139779.1"/>
</dbReference>
<reference evidence="1 2" key="1">
    <citation type="submission" date="2023-06" db="EMBL/GenBank/DDBJ databases">
        <title>Rock-solubilizing bacteria, Microbacterium invictum, promotes re-establishment of vegetation in rocky wasteland by accelerating rock bio-weathering and reshaping soil bacterial community.</title>
        <authorList>
            <person name="Liu C."/>
        </authorList>
    </citation>
    <scope>NUCLEOTIDE SEQUENCE [LARGE SCALE GENOMIC DNA]</scope>
    <source>
        <strain evidence="1 2">X-18</strain>
    </source>
</reference>
<proteinExistence type="predicted"/>
<name>A0ABZ0VID9_9MICO</name>
<dbReference type="EMBL" id="CP139779">
    <property type="protein sequence ID" value="WQB71970.1"/>
    <property type="molecule type" value="Genomic_DNA"/>
</dbReference>